<keyword evidence="7" id="KW-0460">Magnesium</keyword>
<keyword evidence="11" id="KW-0808">Transferase</keyword>
<evidence type="ECO:0000259" key="15">
    <source>
        <dbReference type="PROSITE" id="PS50994"/>
    </source>
</evidence>
<keyword evidence="3" id="KW-0540">Nuclease</keyword>
<dbReference type="GO" id="GO:0003887">
    <property type="term" value="F:DNA-directed DNA polymerase activity"/>
    <property type="evidence" value="ECO:0007669"/>
    <property type="project" value="UniProtKB-KW"/>
</dbReference>
<sequence length="137" mass="15436">MALKPFKSHFYKVEKLLDCLHLDLVGPISPPSVSGHGYFLIIMDQHTSFKFTRFSKHKLDALKEFITVTNLMETTQGRKIRKIVSDRGEEFSNSESTKLADESGFIHVTSPPYTPQLNGLAGCTNSTILEKDFCLLL</sequence>
<keyword evidence="9" id="KW-0229">DNA integration</keyword>
<keyword evidence="5" id="KW-0255">Endonuclease</keyword>
<dbReference type="PANTHER" id="PTHR42648:SF11">
    <property type="entry name" value="TRANSPOSON TY4-P GAG-POL POLYPROTEIN"/>
    <property type="match status" value="1"/>
</dbReference>
<evidence type="ECO:0000256" key="13">
    <source>
        <dbReference type="ARBA" id="ARBA00048173"/>
    </source>
</evidence>
<dbReference type="InterPro" id="IPR001584">
    <property type="entry name" value="Integrase_cat-core"/>
</dbReference>
<dbReference type="GO" id="GO:0016787">
    <property type="term" value="F:hydrolase activity"/>
    <property type="evidence" value="ECO:0007669"/>
    <property type="project" value="UniProtKB-KW"/>
</dbReference>
<keyword evidence="12" id="KW-0233">DNA recombination</keyword>
<accession>A0A9Q3PHE0</accession>
<name>A0A9Q3PHE0_9BASI</name>
<dbReference type="Proteomes" id="UP000765509">
    <property type="component" value="Unassembled WGS sequence"/>
</dbReference>
<dbReference type="PANTHER" id="PTHR42648">
    <property type="entry name" value="TRANSPOSASE, PUTATIVE-RELATED"/>
    <property type="match status" value="1"/>
</dbReference>
<comment type="caution">
    <text evidence="16">The sequence shown here is derived from an EMBL/GenBank/DDBJ whole genome shotgun (WGS) entry which is preliminary data.</text>
</comment>
<organism evidence="16 17">
    <name type="scientific">Austropuccinia psidii MF-1</name>
    <dbReference type="NCBI Taxonomy" id="1389203"/>
    <lineage>
        <taxon>Eukaryota</taxon>
        <taxon>Fungi</taxon>
        <taxon>Dikarya</taxon>
        <taxon>Basidiomycota</taxon>
        <taxon>Pucciniomycotina</taxon>
        <taxon>Pucciniomycetes</taxon>
        <taxon>Pucciniales</taxon>
        <taxon>Sphaerophragmiaceae</taxon>
        <taxon>Austropuccinia</taxon>
    </lineage>
</organism>
<dbReference type="GO" id="GO:0006310">
    <property type="term" value="P:DNA recombination"/>
    <property type="evidence" value="ECO:0007669"/>
    <property type="project" value="UniProtKB-KW"/>
</dbReference>
<evidence type="ECO:0000256" key="2">
    <source>
        <dbReference type="ARBA" id="ARBA00022695"/>
    </source>
</evidence>
<dbReference type="AlphaFoldDB" id="A0A9Q3PHE0"/>
<evidence type="ECO:0000256" key="3">
    <source>
        <dbReference type="ARBA" id="ARBA00022722"/>
    </source>
</evidence>
<keyword evidence="10" id="KW-0695">RNA-directed DNA polymerase</keyword>
<keyword evidence="2" id="KW-0548">Nucleotidyltransferase</keyword>
<dbReference type="GO" id="GO:0004519">
    <property type="term" value="F:endonuclease activity"/>
    <property type="evidence" value="ECO:0007669"/>
    <property type="project" value="UniProtKB-KW"/>
</dbReference>
<dbReference type="GO" id="GO:0032196">
    <property type="term" value="P:transposition"/>
    <property type="evidence" value="ECO:0007669"/>
    <property type="project" value="UniProtKB-KW"/>
</dbReference>
<dbReference type="EMBL" id="AVOT02071834">
    <property type="protein sequence ID" value="MBW0561993.1"/>
    <property type="molecule type" value="Genomic_DNA"/>
</dbReference>
<dbReference type="GO" id="GO:0005634">
    <property type="term" value="C:nucleus"/>
    <property type="evidence" value="ECO:0007669"/>
    <property type="project" value="UniProtKB-ARBA"/>
</dbReference>
<dbReference type="Gene3D" id="3.30.420.10">
    <property type="entry name" value="Ribonuclease H-like superfamily/Ribonuclease H"/>
    <property type="match status" value="1"/>
</dbReference>
<dbReference type="InterPro" id="IPR012337">
    <property type="entry name" value="RNaseH-like_sf"/>
</dbReference>
<evidence type="ECO:0000256" key="4">
    <source>
        <dbReference type="ARBA" id="ARBA00022723"/>
    </source>
</evidence>
<evidence type="ECO:0000256" key="6">
    <source>
        <dbReference type="ARBA" id="ARBA00022801"/>
    </source>
</evidence>
<evidence type="ECO:0000313" key="17">
    <source>
        <dbReference type="Proteomes" id="UP000765509"/>
    </source>
</evidence>
<proteinExistence type="predicted"/>
<evidence type="ECO:0000256" key="11">
    <source>
        <dbReference type="ARBA" id="ARBA00022932"/>
    </source>
</evidence>
<keyword evidence="4" id="KW-0479">Metal-binding</keyword>
<keyword evidence="1" id="KW-0815">Transposition</keyword>
<dbReference type="OrthoDB" id="118622at2759"/>
<dbReference type="GO" id="GO:0003964">
    <property type="term" value="F:RNA-directed DNA polymerase activity"/>
    <property type="evidence" value="ECO:0007669"/>
    <property type="project" value="UniProtKB-KW"/>
</dbReference>
<dbReference type="InterPro" id="IPR036397">
    <property type="entry name" value="RNaseH_sf"/>
</dbReference>
<evidence type="ECO:0000256" key="12">
    <source>
        <dbReference type="ARBA" id="ARBA00023172"/>
    </source>
</evidence>
<dbReference type="GO" id="GO:0046872">
    <property type="term" value="F:metal ion binding"/>
    <property type="evidence" value="ECO:0007669"/>
    <property type="project" value="UniProtKB-KW"/>
</dbReference>
<evidence type="ECO:0000256" key="14">
    <source>
        <dbReference type="ARBA" id="ARBA00049244"/>
    </source>
</evidence>
<keyword evidence="17" id="KW-1185">Reference proteome</keyword>
<keyword evidence="8" id="KW-0694">RNA-binding</keyword>
<feature type="domain" description="Integrase catalytic" evidence="15">
    <location>
        <begin position="1"/>
        <end position="137"/>
    </location>
</feature>
<dbReference type="GO" id="GO:0003723">
    <property type="term" value="F:RNA binding"/>
    <property type="evidence" value="ECO:0007669"/>
    <property type="project" value="UniProtKB-KW"/>
</dbReference>
<evidence type="ECO:0000256" key="1">
    <source>
        <dbReference type="ARBA" id="ARBA00022578"/>
    </source>
</evidence>
<evidence type="ECO:0000256" key="7">
    <source>
        <dbReference type="ARBA" id="ARBA00022842"/>
    </source>
</evidence>
<evidence type="ECO:0000256" key="5">
    <source>
        <dbReference type="ARBA" id="ARBA00022759"/>
    </source>
</evidence>
<reference evidence="16" key="1">
    <citation type="submission" date="2021-03" db="EMBL/GenBank/DDBJ databases">
        <title>Draft genome sequence of rust myrtle Austropuccinia psidii MF-1, a brazilian biotype.</title>
        <authorList>
            <person name="Quecine M.C."/>
            <person name="Pachon D.M.R."/>
            <person name="Bonatelli M.L."/>
            <person name="Correr F.H."/>
            <person name="Franceschini L.M."/>
            <person name="Leite T.F."/>
            <person name="Margarido G.R.A."/>
            <person name="Almeida C.A."/>
            <person name="Ferrarezi J.A."/>
            <person name="Labate C.A."/>
        </authorList>
    </citation>
    <scope>NUCLEOTIDE SEQUENCE</scope>
    <source>
        <strain evidence="16">MF-1</strain>
    </source>
</reference>
<dbReference type="InterPro" id="IPR039537">
    <property type="entry name" value="Retrotran_Ty1/copia-like"/>
</dbReference>
<comment type="catalytic activity">
    <reaction evidence="14">
        <text>DNA(n) + a 2'-deoxyribonucleoside 5'-triphosphate = DNA(n+1) + diphosphate</text>
        <dbReference type="Rhea" id="RHEA:22508"/>
        <dbReference type="Rhea" id="RHEA-COMP:17339"/>
        <dbReference type="Rhea" id="RHEA-COMP:17340"/>
        <dbReference type="ChEBI" id="CHEBI:33019"/>
        <dbReference type="ChEBI" id="CHEBI:61560"/>
        <dbReference type="ChEBI" id="CHEBI:173112"/>
        <dbReference type="EC" id="2.7.7.7"/>
    </reaction>
</comment>
<evidence type="ECO:0000256" key="8">
    <source>
        <dbReference type="ARBA" id="ARBA00022884"/>
    </source>
</evidence>
<dbReference type="PROSITE" id="PS50994">
    <property type="entry name" value="INTEGRASE"/>
    <property type="match status" value="1"/>
</dbReference>
<keyword evidence="6" id="KW-0378">Hydrolase</keyword>
<gene>
    <name evidence="16" type="ORF">O181_101708</name>
</gene>
<keyword evidence="11" id="KW-0239">DNA-directed DNA polymerase</keyword>
<dbReference type="GO" id="GO:0015074">
    <property type="term" value="P:DNA integration"/>
    <property type="evidence" value="ECO:0007669"/>
    <property type="project" value="UniProtKB-KW"/>
</dbReference>
<protein>
    <recommendedName>
        <fullName evidence="15">Integrase catalytic domain-containing protein</fullName>
    </recommendedName>
</protein>
<evidence type="ECO:0000256" key="9">
    <source>
        <dbReference type="ARBA" id="ARBA00022908"/>
    </source>
</evidence>
<dbReference type="SUPFAM" id="SSF53098">
    <property type="entry name" value="Ribonuclease H-like"/>
    <property type="match status" value="1"/>
</dbReference>
<evidence type="ECO:0000313" key="16">
    <source>
        <dbReference type="EMBL" id="MBW0561993.1"/>
    </source>
</evidence>
<evidence type="ECO:0000256" key="10">
    <source>
        <dbReference type="ARBA" id="ARBA00022918"/>
    </source>
</evidence>
<comment type="catalytic activity">
    <reaction evidence="13">
        <text>DNA(n) + a 2'-deoxyribonucleoside 5'-triphosphate = DNA(n+1) + diphosphate</text>
        <dbReference type="Rhea" id="RHEA:22508"/>
        <dbReference type="Rhea" id="RHEA-COMP:17339"/>
        <dbReference type="Rhea" id="RHEA-COMP:17340"/>
        <dbReference type="ChEBI" id="CHEBI:33019"/>
        <dbReference type="ChEBI" id="CHEBI:61560"/>
        <dbReference type="ChEBI" id="CHEBI:173112"/>
        <dbReference type="EC" id="2.7.7.49"/>
    </reaction>
</comment>